<reference evidence="11 12" key="1">
    <citation type="submission" date="2020-06" db="EMBL/GenBank/DDBJ databases">
        <title>High-quality draft genome of sulfate reducer Desulfobacter latus type strain AcrS2 isolated from marine sediment.</title>
        <authorList>
            <person name="Hoppe M."/>
            <person name="Larsen C.K."/>
            <person name="Marshall I.P.G."/>
            <person name="Schramm A."/>
            <person name="Marietou A.G."/>
        </authorList>
    </citation>
    <scope>NUCLEOTIDE SEQUENCE [LARGE SCALE GENOMIC DNA]</scope>
    <source>
        <strain evidence="11 12">AcRS2</strain>
    </source>
</reference>
<comment type="similarity">
    <text evidence="1">In the C-terminal section; belongs to the transposase 35 family.</text>
</comment>
<comment type="caution">
    <text evidence="11">The sequence shown here is derived from an EMBL/GenBank/DDBJ whole genome shotgun (WGS) entry which is preliminary data.</text>
</comment>
<feature type="domain" description="Cas12f1-like TNB" evidence="9">
    <location>
        <begin position="283"/>
        <end position="350"/>
    </location>
</feature>
<accession>A0A850T1Q3</accession>
<dbReference type="InterPro" id="IPR051399">
    <property type="entry name" value="RNA-guided_DNA_endo/Transpos"/>
</dbReference>
<dbReference type="NCBIfam" id="TIGR01766">
    <property type="entry name" value="IS200/IS605 family accessory protein TnpB-like domain"/>
    <property type="match status" value="1"/>
</dbReference>
<dbReference type="NCBIfam" id="NF040570">
    <property type="entry name" value="guided_TnpB"/>
    <property type="match status" value="1"/>
</dbReference>
<evidence type="ECO:0000256" key="6">
    <source>
        <dbReference type="ARBA" id="ARBA00023125"/>
    </source>
</evidence>
<dbReference type="PANTHER" id="PTHR30405">
    <property type="entry name" value="TRANSPOSASE"/>
    <property type="match status" value="1"/>
</dbReference>
<comment type="similarity">
    <text evidence="2">In the N-terminal section; belongs to the transposase 2 family.</text>
</comment>
<evidence type="ECO:0000259" key="10">
    <source>
        <dbReference type="Pfam" id="PF12323"/>
    </source>
</evidence>
<evidence type="ECO:0000256" key="3">
    <source>
        <dbReference type="ARBA" id="ARBA00022578"/>
    </source>
</evidence>
<organism evidence="11 12">
    <name type="scientific">Desulfobacter latus</name>
    <dbReference type="NCBI Taxonomy" id="2292"/>
    <lineage>
        <taxon>Bacteria</taxon>
        <taxon>Pseudomonadati</taxon>
        <taxon>Thermodesulfobacteriota</taxon>
        <taxon>Desulfobacteria</taxon>
        <taxon>Desulfobacterales</taxon>
        <taxon>Desulfobacteraceae</taxon>
        <taxon>Desulfobacter</taxon>
    </lineage>
</organism>
<evidence type="ECO:0000313" key="12">
    <source>
        <dbReference type="Proteomes" id="UP000553343"/>
    </source>
</evidence>
<evidence type="ECO:0000259" key="8">
    <source>
        <dbReference type="Pfam" id="PF01385"/>
    </source>
</evidence>
<keyword evidence="3" id="KW-0815">Transposition</keyword>
<dbReference type="Proteomes" id="UP000553343">
    <property type="component" value="Unassembled WGS sequence"/>
</dbReference>
<dbReference type="Pfam" id="PF12323">
    <property type="entry name" value="HTH_OrfB_IS605"/>
    <property type="match status" value="1"/>
</dbReference>
<dbReference type="GO" id="GO:0003677">
    <property type="term" value="F:DNA binding"/>
    <property type="evidence" value="ECO:0007669"/>
    <property type="project" value="UniProtKB-KW"/>
</dbReference>
<keyword evidence="5" id="KW-0862">Zinc</keyword>
<keyword evidence="7" id="KW-0233">DNA recombination</keyword>
<keyword evidence="4" id="KW-0479">Metal-binding</keyword>
<evidence type="ECO:0000259" key="9">
    <source>
        <dbReference type="Pfam" id="PF07282"/>
    </source>
</evidence>
<dbReference type="AlphaFoldDB" id="A0A850T1Q3"/>
<feature type="domain" description="Transposase putative helix-turn-helix" evidence="10">
    <location>
        <begin position="1"/>
        <end position="46"/>
    </location>
</feature>
<dbReference type="InterPro" id="IPR021027">
    <property type="entry name" value="Transposase_put_HTH"/>
</dbReference>
<sequence length="388" mass="44156">MHRAYKYRMYPNKQQQQHLAVQFGHARFIFNYGLNARKQAYKETGKGLTYTATALLLPKLKQELPWLKEADSQVLQQKLKDLDTASVNFFQGRTGYPVFKNKDDHQAVRFPQRFKLTDSHIYLPKVGWVALVLHRPTEGKMKNITVSKTKSGKYFVSVLCELEIFEFSNNLTPVGVDLGLHHFAVLSTGEKIEHPACLRAAEKKLKRLQKALNRTKKGSANRAKARRRVAVLHEKIANQRSDFLHKLSNRLVRSHGTIRLENLNVAGIVKCHNLAKSISDSGWSSFKLQCEYKACQYGSSIKSVDRFFPSSKTCNVCGYVNNDLKLQHRFWTCPECSAEHDRDINAAINIRNFNTVGATELQACGEDVRPTTFLGVGLTSMKQEAQRL</sequence>
<dbReference type="GO" id="GO:0006310">
    <property type="term" value="P:DNA recombination"/>
    <property type="evidence" value="ECO:0007669"/>
    <property type="project" value="UniProtKB-KW"/>
</dbReference>
<dbReference type="InterPro" id="IPR001959">
    <property type="entry name" value="Transposase"/>
</dbReference>
<feature type="domain" description="Probable transposase IS891/IS1136/IS1341" evidence="8">
    <location>
        <begin position="172"/>
        <end position="270"/>
    </location>
</feature>
<dbReference type="GO" id="GO:0046872">
    <property type="term" value="F:metal ion binding"/>
    <property type="evidence" value="ECO:0007669"/>
    <property type="project" value="UniProtKB-KW"/>
</dbReference>
<evidence type="ECO:0000256" key="2">
    <source>
        <dbReference type="ARBA" id="ARBA00011044"/>
    </source>
</evidence>
<name>A0A850T1Q3_9BACT</name>
<keyword evidence="6" id="KW-0238">DNA-binding</keyword>
<evidence type="ECO:0000256" key="5">
    <source>
        <dbReference type="ARBA" id="ARBA00022833"/>
    </source>
</evidence>
<dbReference type="Pfam" id="PF07282">
    <property type="entry name" value="Cas12f1-like_TNB"/>
    <property type="match status" value="1"/>
</dbReference>
<gene>
    <name evidence="11" type="primary">tnpB</name>
    <name evidence="11" type="ORF">HXW94_15030</name>
</gene>
<protein>
    <submittedName>
        <fullName evidence="11">IS200/IS605 family element transposase accessory protein TnpB</fullName>
    </submittedName>
</protein>
<dbReference type="InterPro" id="IPR010095">
    <property type="entry name" value="Cas12f1-like_TNB"/>
</dbReference>
<evidence type="ECO:0000256" key="4">
    <source>
        <dbReference type="ARBA" id="ARBA00022723"/>
    </source>
</evidence>
<dbReference type="PANTHER" id="PTHR30405:SF25">
    <property type="entry name" value="RNA-GUIDED DNA ENDONUCLEASE INSQ-RELATED"/>
    <property type="match status" value="1"/>
</dbReference>
<dbReference type="EMBL" id="JACADJ010000066">
    <property type="protein sequence ID" value="NWH06280.1"/>
    <property type="molecule type" value="Genomic_DNA"/>
</dbReference>
<evidence type="ECO:0000256" key="7">
    <source>
        <dbReference type="ARBA" id="ARBA00023172"/>
    </source>
</evidence>
<proteinExistence type="inferred from homology"/>
<keyword evidence="12" id="KW-1185">Reference proteome</keyword>
<dbReference type="GO" id="GO:0032196">
    <property type="term" value="P:transposition"/>
    <property type="evidence" value="ECO:0007669"/>
    <property type="project" value="UniProtKB-KW"/>
</dbReference>
<evidence type="ECO:0000313" key="11">
    <source>
        <dbReference type="EMBL" id="NWH06280.1"/>
    </source>
</evidence>
<dbReference type="Pfam" id="PF01385">
    <property type="entry name" value="OrfB_IS605"/>
    <property type="match status" value="1"/>
</dbReference>
<evidence type="ECO:0000256" key="1">
    <source>
        <dbReference type="ARBA" id="ARBA00008761"/>
    </source>
</evidence>